<dbReference type="Gene3D" id="1.10.10.1420">
    <property type="entry name" value="DNA replication factor Cdt1, C-terminal WH domain"/>
    <property type="match status" value="1"/>
</dbReference>
<feature type="compositionally biased region" description="Low complexity" evidence="3">
    <location>
        <begin position="160"/>
        <end position="173"/>
    </location>
</feature>
<dbReference type="EMBL" id="CP000499">
    <property type="protein sequence ID" value="ABN66859.2"/>
    <property type="molecule type" value="Genomic_DNA"/>
</dbReference>
<keyword evidence="6" id="KW-1185">Reference proteome</keyword>
<dbReference type="RefSeq" id="XP_001384888.2">
    <property type="nucleotide sequence ID" value="XM_001384851.1"/>
</dbReference>
<dbReference type="eggNOG" id="ENOG502QRI1">
    <property type="taxonomic scope" value="Eukaryota"/>
</dbReference>
<dbReference type="STRING" id="322104.A3LVX2"/>
<protein>
    <recommendedName>
        <fullName evidence="4">DNA replication factor Cdt1 C-terminal domain-containing protein</fullName>
    </recommendedName>
</protein>
<dbReference type="InParanoid" id="A3LVX2"/>
<dbReference type="AlphaFoldDB" id="A3LVX2"/>
<feature type="domain" description="DNA replication factor Cdt1 C-terminal" evidence="4">
    <location>
        <begin position="220"/>
        <end position="321"/>
    </location>
</feature>
<dbReference type="GeneID" id="4839712"/>
<gene>
    <name evidence="5" type="ORF">PICST_32275</name>
</gene>
<evidence type="ECO:0000256" key="3">
    <source>
        <dbReference type="SAM" id="MobiDB-lite"/>
    </source>
</evidence>
<evidence type="ECO:0000313" key="5">
    <source>
        <dbReference type="EMBL" id="ABN66859.2"/>
    </source>
</evidence>
<evidence type="ECO:0000256" key="2">
    <source>
        <dbReference type="ARBA" id="ARBA00023306"/>
    </source>
</evidence>
<evidence type="ECO:0000313" key="6">
    <source>
        <dbReference type="Proteomes" id="UP000002258"/>
    </source>
</evidence>
<keyword evidence="2" id="KW-0131">Cell cycle</keyword>
<name>A3LVX2_PICST</name>
<dbReference type="InterPro" id="IPR032054">
    <property type="entry name" value="Cdt1_C"/>
</dbReference>
<accession>A3LVX2</accession>
<dbReference type="OMA" id="INKWIET"/>
<dbReference type="OrthoDB" id="3981148at2759"/>
<evidence type="ECO:0000256" key="1">
    <source>
        <dbReference type="ARBA" id="ARBA00008356"/>
    </source>
</evidence>
<dbReference type="Proteomes" id="UP000002258">
    <property type="component" value="Chromosome 5"/>
</dbReference>
<dbReference type="KEGG" id="pic:PICST_32275"/>
<proteinExistence type="inferred from homology"/>
<sequence>MDINPHPHIPKHIFEDLIKKFHYIDTTLSLHYAAHTTDPLVTNLLDTAAEMGQKRIKVSDLECIICVDSSTYFLYKKGDNYYDYSQIYLKIPGIFSPKSLSQRKSAFTQQVNKWIAENQGRASLHCQPVEEILKQNEQISTITSDSLPLVTSALSISSASSTSTSSKSSPTKIVKPRSGSSSPTKRKGGILLSDLKNDSSKFKFQSRDEEVEKQKSNGLSLLDRIRLKEKLQKEKDREDEINNSPQKKYERYLLDKSIPIYDMIYQMTKENQLGSTDQAKEQPTTLSVTKLTAIITDSMSYPIEKDEIVDALNLMEKKLKDLCLFNIIRRNDIVVLKVGQLSRDRDLQMLRK</sequence>
<dbReference type="HOGENOM" id="CLU_077448_0_0_1"/>
<evidence type="ECO:0000259" key="4">
    <source>
        <dbReference type="Pfam" id="PF16679"/>
    </source>
</evidence>
<comment type="similarity">
    <text evidence="1">Belongs to the Cdt1 family.</text>
</comment>
<reference evidence="5 6" key="1">
    <citation type="journal article" date="2007" name="Nat. Biotechnol.">
        <title>Genome sequence of the lignocellulose-bioconverting and xylose-fermenting yeast Pichia stipitis.</title>
        <authorList>
            <person name="Jeffries T.W."/>
            <person name="Grigoriev I.V."/>
            <person name="Grimwood J."/>
            <person name="Laplaza J.M."/>
            <person name="Aerts A."/>
            <person name="Salamov A."/>
            <person name="Schmutz J."/>
            <person name="Lindquist E."/>
            <person name="Dehal P."/>
            <person name="Shapiro H."/>
            <person name="Jin Y.S."/>
            <person name="Passoth V."/>
            <person name="Richardson P.M."/>
        </authorList>
    </citation>
    <scope>NUCLEOTIDE SEQUENCE [LARGE SCALE GENOMIC DNA]</scope>
    <source>
        <strain evidence="6">ATCC 58785 / CBS 6054 / NBRC 10063 / NRRL Y-11545</strain>
    </source>
</reference>
<organism evidence="5 6">
    <name type="scientific">Scheffersomyces stipitis (strain ATCC 58785 / CBS 6054 / NBRC 10063 / NRRL Y-11545)</name>
    <name type="common">Yeast</name>
    <name type="synonym">Pichia stipitis</name>
    <dbReference type="NCBI Taxonomy" id="322104"/>
    <lineage>
        <taxon>Eukaryota</taxon>
        <taxon>Fungi</taxon>
        <taxon>Dikarya</taxon>
        <taxon>Ascomycota</taxon>
        <taxon>Saccharomycotina</taxon>
        <taxon>Pichiomycetes</taxon>
        <taxon>Debaryomycetaceae</taxon>
        <taxon>Scheffersomyces</taxon>
    </lineage>
</organism>
<feature type="region of interest" description="Disordered" evidence="3">
    <location>
        <begin position="160"/>
        <end position="192"/>
    </location>
</feature>
<dbReference type="Pfam" id="PF16679">
    <property type="entry name" value="CDT1_C"/>
    <property type="match status" value="1"/>
</dbReference>
<dbReference type="InterPro" id="IPR038090">
    <property type="entry name" value="Cdt1_C_WH_dom_sf"/>
</dbReference>